<name>A0A926HN12_9FIRM</name>
<evidence type="ECO:0000313" key="1">
    <source>
        <dbReference type="EMBL" id="MBC8529713.1"/>
    </source>
</evidence>
<evidence type="ECO:0000313" key="2">
    <source>
        <dbReference type="Proteomes" id="UP000654279"/>
    </source>
</evidence>
<keyword evidence="2" id="KW-1185">Reference proteome</keyword>
<accession>A0A926HN12</accession>
<protein>
    <submittedName>
        <fullName evidence="1">Uncharacterized protein</fullName>
    </submittedName>
</protein>
<gene>
    <name evidence="1" type="ORF">H8699_09760</name>
</gene>
<reference evidence="1" key="1">
    <citation type="submission" date="2020-08" db="EMBL/GenBank/DDBJ databases">
        <title>Genome public.</title>
        <authorList>
            <person name="Liu C."/>
            <person name="Sun Q."/>
        </authorList>
    </citation>
    <scope>NUCLEOTIDE SEQUENCE</scope>
    <source>
        <strain evidence="1">NSJ-44</strain>
    </source>
</reference>
<dbReference type="AlphaFoldDB" id="A0A926HN12"/>
<proteinExistence type="predicted"/>
<organism evidence="1 2">
    <name type="scientific">Luoshenia tenuis</name>
    <dbReference type="NCBI Taxonomy" id="2763654"/>
    <lineage>
        <taxon>Bacteria</taxon>
        <taxon>Bacillati</taxon>
        <taxon>Bacillota</taxon>
        <taxon>Clostridia</taxon>
        <taxon>Christensenellales</taxon>
        <taxon>Christensenellaceae</taxon>
        <taxon>Luoshenia</taxon>
    </lineage>
</organism>
<dbReference type="EMBL" id="JACRSO010000004">
    <property type="protein sequence ID" value="MBC8529713.1"/>
    <property type="molecule type" value="Genomic_DNA"/>
</dbReference>
<comment type="caution">
    <text evidence="1">The sequence shown here is derived from an EMBL/GenBank/DDBJ whole genome shotgun (WGS) entry which is preliminary data.</text>
</comment>
<sequence>MIKKINEADLEGLGVIGQPDIPGLSALEMQQKVEEVARSGIIPAYNAMVDDLQSPSEGSGAANVGSAPIAGLAGVTVQEKLQSAMDALNRKVGAEQIKEIRINQLGELEYSYDGQNFFPIAADVMGAAKVPYVVIPLGESIPPAQRVPDTLYFATLAQAGVYGARWAEGSPASAGERVGDAAGMVANAGVGGETVQNDFDGVYPWAGRRRCNGYRGSDGEFVVTAYEGEAGYSQTDPDKLVYVETPLFYYFDGVKDGYEQKLISMQPQPGFLPSPACVGSDGSLRSHSYSAAYLMALEDGKATSRAGVFSQPFSLDSAMAGARTLGAQYAAMRMADHYVDALLMTVEFATKNLQSVMAGATSLPVTTNHKAVAAETGVNRIAIATQYAELYVPGCTIEITDDGSTWGNSVAANRRVTAIAQRDAQSSYLYFDGDPVDITTDCMAVARAWINGAADGVAATSGSPGANASGKYPCVYRGKENPYGNGDQVVADLMSRWEEVDGAPKQVMYFLPDATKYVESTLTADHKKVDIAFATVGGYIKTTGHDAVYPWVWLPTQTGGSNATYYADQFGPSSAQNGVKMKVTVGGVWYGAGACGPYYMQTGNNIFSPRATDRARLG</sequence>
<dbReference type="RefSeq" id="WP_249285532.1">
    <property type="nucleotide sequence ID" value="NZ_JACRSO010000004.1"/>
</dbReference>
<dbReference type="Proteomes" id="UP000654279">
    <property type="component" value="Unassembled WGS sequence"/>
</dbReference>